<reference evidence="2 3" key="1">
    <citation type="submission" date="2014-12" db="EMBL/GenBank/DDBJ databases">
        <title>Denitrispirillum autotrophicum gen. nov., sp. nov., Denitrifying, Facultatively Autotrophic Bacteria Isolated from Rice Paddy Soil.</title>
        <authorList>
            <person name="Ishii S."/>
            <person name="Ashida N."/>
            <person name="Ohno H."/>
            <person name="Otsuka S."/>
            <person name="Yokota A."/>
            <person name="Senoo K."/>
        </authorList>
    </citation>
    <scope>NUCLEOTIDE SEQUENCE [LARGE SCALE GENOMIC DNA]</scope>
    <source>
        <strain evidence="2 3">TSA66</strain>
    </source>
</reference>
<dbReference type="STRING" id="709839.TSA66_18165"/>
<evidence type="ECO:0000313" key="3">
    <source>
        <dbReference type="Proteomes" id="UP000031572"/>
    </source>
</evidence>
<evidence type="ECO:0000313" key="2">
    <source>
        <dbReference type="EMBL" id="KIF82295.1"/>
    </source>
</evidence>
<gene>
    <name evidence="2" type="ORF">TSA66_18165</name>
</gene>
<organism evidence="2 3">
    <name type="scientific">Noviherbaspirillum autotrophicum</name>
    <dbReference type="NCBI Taxonomy" id="709839"/>
    <lineage>
        <taxon>Bacteria</taxon>
        <taxon>Pseudomonadati</taxon>
        <taxon>Pseudomonadota</taxon>
        <taxon>Betaproteobacteria</taxon>
        <taxon>Burkholderiales</taxon>
        <taxon>Oxalobacteraceae</taxon>
        <taxon>Noviherbaspirillum</taxon>
    </lineage>
</organism>
<dbReference type="EMBL" id="JWJG01000028">
    <property type="protein sequence ID" value="KIF82295.1"/>
    <property type="molecule type" value="Genomic_DNA"/>
</dbReference>
<keyword evidence="1" id="KW-1133">Transmembrane helix</keyword>
<proteinExistence type="predicted"/>
<dbReference type="InterPro" id="IPR022064">
    <property type="entry name" value="DUF3619"/>
</dbReference>
<sequence>MNQKELNFAYKVRHALNESADNLPQPTAERLASARKIALSRKKNDSALRVLVSPRRLAGEAGGILNARFSWLARMGLILPLIVVAAGVAGIYQYEQQRHIDETAEIDAAVLADELPLSAYVDHGFNAYLAKRGE</sequence>
<keyword evidence="1" id="KW-0812">Transmembrane</keyword>
<dbReference type="Pfam" id="PF12279">
    <property type="entry name" value="DUF3619"/>
    <property type="match status" value="1"/>
</dbReference>
<protein>
    <recommendedName>
        <fullName evidence="4">Transmembrane protein</fullName>
    </recommendedName>
</protein>
<dbReference type="OrthoDB" id="8562153at2"/>
<accession>A0A0C2BM22</accession>
<dbReference type="RefSeq" id="WP_040040968.1">
    <property type="nucleotide sequence ID" value="NZ_JWJG01000028.1"/>
</dbReference>
<feature type="transmembrane region" description="Helical" evidence="1">
    <location>
        <begin position="71"/>
        <end position="92"/>
    </location>
</feature>
<name>A0A0C2BM22_9BURK</name>
<evidence type="ECO:0008006" key="4">
    <source>
        <dbReference type="Google" id="ProtNLM"/>
    </source>
</evidence>
<comment type="caution">
    <text evidence="2">The sequence shown here is derived from an EMBL/GenBank/DDBJ whole genome shotgun (WGS) entry which is preliminary data.</text>
</comment>
<evidence type="ECO:0000256" key="1">
    <source>
        <dbReference type="SAM" id="Phobius"/>
    </source>
</evidence>
<dbReference type="Proteomes" id="UP000031572">
    <property type="component" value="Unassembled WGS sequence"/>
</dbReference>
<keyword evidence="1" id="KW-0472">Membrane</keyword>
<keyword evidence="3" id="KW-1185">Reference proteome</keyword>
<dbReference type="AlphaFoldDB" id="A0A0C2BM22"/>